<evidence type="ECO:0000256" key="1">
    <source>
        <dbReference type="ARBA" id="ARBA00022679"/>
    </source>
</evidence>
<dbReference type="GO" id="GO:0006633">
    <property type="term" value="P:fatty acid biosynthetic process"/>
    <property type="evidence" value="ECO:0007669"/>
    <property type="project" value="TreeGrafter"/>
</dbReference>
<keyword evidence="2 4" id="KW-0012">Acyltransferase</keyword>
<dbReference type="PANTHER" id="PTHR42681">
    <property type="entry name" value="MALONYL-COA-ACYL CARRIER PROTEIN TRANSACYLASE, MITOCHONDRIAL"/>
    <property type="match status" value="1"/>
</dbReference>
<dbReference type="InterPro" id="IPR016035">
    <property type="entry name" value="Acyl_Trfase/lysoPLipase"/>
</dbReference>
<evidence type="ECO:0000256" key="2">
    <source>
        <dbReference type="ARBA" id="ARBA00023315"/>
    </source>
</evidence>
<dbReference type="InterPro" id="IPR024925">
    <property type="entry name" value="Malonyl_CoA-ACP_transAc"/>
</dbReference>
<dbReference type="GO" id="GO:0004314">
    <property type="term" value="F:[acyl-carrier-protein] S-malonyltransferase activity"/>
    <property type="evidence" value="ECO:0007669"/>
    <property type="project" value="UniProtKB-EC"/>
</dbReference>
<evidence type="ECO:0000256" key="5">
    <source>
        <dbReference type="PIRSR" id="PIRSR000446-1"/>
    </source>
</evidence>
<name>A0A0K8J6Y7_9FIRM</name>
<dbReference type="AlphaFoldDB" id="A0A0K8J6Y7"/>
<dbReference type="SMART" id="SM00827">
    <property type="entry name" value="PKS_AT"/>
    <property type="match status" value="1"/>
</dbReference>
<dbReference type="FunFam" id="3.30.70.250:FF:000001">
    <property type="entry name" value="Malonyl CoA-acyl carrier protein transacylase"/>
    <property type="match status" value="1"/>
</dbReference>
<dbReference type="InterPro" id="IPR001227">
    <property type="entry name" value="Ac_transferase_dom_sf"/>
</dbReference>
<dbReference type="Pfam" id="PF00698">
    <property type="entry name" value="Acyl_transf_1"/>
    <property type="match status" value="1"/>
</dbReference>
<evidence type="ECO:0000256" key="3">
    <source>
        <dbReference type="ARBA" id="ARBA00048462"/>
    </source>
</evidence>
<gene>
    <name evidence="7" type="primary">fabD</name>
    <name evidence="7" type="ORF">SD1D_1849</name>
</gene>
<keyword evidence="1 4" id="KW-0808">Transferase</keyword>
<reference evidence="8" key="1">
    <citation type="submission" date="2015-09" db="EMBL/GenBank/DDBJ databases">
        <authorList>
            <person name="Wibberg D."/>
        </authorList>
    </citation>
    <scope>NUCLEOTIDE SEQUENCE [LARGE SCALE GENOMIC DNA]</scope>
    <source>
        <strain evidence="8">SD1D</strain>
    </source>
</reference>
<dbReference type="NCBIfam" id="TIGR00128">
    <property type="entry name" value="fabD"/>
    <property type="match status" value="1"/>
</dbReference>
<comment type="similarity">
    <text evidence="4">Belongs to the fabD family.</text>
</comment>
<feature type="active site" evidence="5">
    <location>
        <position position="200"/>
    </location>
</feature>
<feature type="active site" evidence="5">
    <location>
        <position position="91"/>
    </location>
</feature>
<dbReference type="Gene3D" id="3.30.70.250">
    <property type="entry name" value="Malonyl-CoA ACP transacylase, ACP-binding"/>
    <property type="match status" value="1"/>
</dbReference>
<dbReference type="GO" id="GO:0005829">
    <property type="term" value="C:cytosol"/>
    <property type="evidence" value="ECO:0007669"/>
    <property type="project" value="TreeGrafter"/>
</dbReference>
<proteinExistence type="inferred from homology"/>
<dbReference type="InterPro" id="IPR050858">
    <property type="entry name" value="Mal-CoA-ACP_Trans/PKS_FabD"/>
</dbReference>
<dbReference type="SUPFAM" id="SSF52151">
    <property type="entry name" value="FabD/lysophospholipase-like"/>
    <property type="match status" value="1"/>
</dbReference>
<keyword evidence="8" id="KW-1185">Reference proteome</keyword>
<dbReference type="PANTHER" id="PTHR42681:SF1">
    <property type="entry name" value="MALONYL-COA-ACYL CARRIER PROTEIN TRANSACYLASE, MITOCHONDRIAL"/>
    <property type="match status" value="1"/>
</dbReference>
<dbReference type="RefSeq" id="WP_058258640.1">
    <property type="nucleotide sequence ID" value="NZ_DUPS01000066.1"/>
</dbReference>
<dbReference type="EMBL" id="LN879430">
    <property type="protein sequence ID" value="CUH93391.1"/>
    <property type="molecule type" value="Genomic_DNA"/>
</dbReference>
<dbReference type="Gene3D" id="3.40.366.10">
    <property type="entry name" value="Malonyl-Coenzyme A Acyl Carrier Protein, domain 2"/>
    <property type="match status" value="1"/>
</dbReference>
<dbReference type="InterPro" id="IPR004410">
    <property type="entry name" value="Malonyl_CoA-ACP_transAc_FabD"/>
</dbReference>
<dbReference type="OrthoDB" id="9805460at2"/>
<organism evidence="7 8">
    <name type="scientific">Herbinix luporum</name>
    <dbReference type="NCBI Taxonomy" id="1679721"/>
    <lineage>
        <taxon>Bacteria</taxon>
        <taxon>Bacillati</taxon>
        <taxon>Bacillota</taxon>
        <taxon>Clostridia</taxon>
        <taxon>Lachnospirales</taxon>
        <taxon>Lachnospiraceae</taxon>
        <taxon>Herbinix</taxon>
    </lineage>
</organism>
<dbReference type="EC" id="2.3.1.39" evidence="4"/>
<protein>
    <recommendedName>
        <fullName evidence="4">Malonyl CoA-acyl carrier protein transacylase</fullName>
        <ecNumber evidence="4">2.3.1.39</ecNumber>
    </recommendedName>
</protein>
<dbReference type="InterPro" id="IPR014043">
    <property type="entry name" value="Acyl_transferase_dom"/>
</dbReference>
<dbReference type="SUPFAM" id="SSF55048">
    <property type="entry name" value="Probable ACP-binding domain of malonyl-CoA ACP transacylase"/>
    <property type="match status" value="1"/>
</dbReference>
<dbReference type="PIRSF" id="PIRSF000446">
    <property type="entry name" value="Mct"/>
    <property type="match status" value="1"/>
</dbReference>
<evidence type="ECO:0000259" key="6">
    <source>
        <dbReference type="SMART" id="SM00827"/>
    </source>
</evidence>
<sequence length="313" mass="34553">MNKIAYIFSGQGSQYIGMGKELYDNFPECRNVFDETDKCLGIKLSEMIFEGNKEDLNRTEYTQPAIVTMSLAAYKAISKYNIKPFVTAGLSLGEYTALTISGVFTQSQVIPLVQKRGRFMQEAVPEGKGKMCAIIGLEEEKVREACNEALDYGIVEPANFNCPGQIVIGGEVKAVDMAADIAKKKGAKRCLDLILSAPFHTSMLNPAAENLKKELEDISLGQLNIPVISNVTSDYIQAVDEIKDLLYRQVMSSVLWEQTIRRMISDGVKHFVELGPGRTLSGFVKKIDRSLNVYNVEDLASLKKATIALETVG</sequence>
<evidence type="ECO:0000313" key="8">
    <source>
        <dbReference type="Proteomes" id="UP000196053"/>
    </source>
</evidence>
<evidence type="ECO:0000256" key="4">
    <source>
        <dbReference type="PIRNR" id="PIRNR000446"/>
    </source>
</evidence>
<comment type="catalytic activity">
    <reaction evidence="3 4">
        <text>holo-[ACP] + malonyl-CoA = malonyl-[ACP] + CoA</text>
        <dbReference type="Rhea" id="RHEA:41792"/>
        <dbReference type="Rhea" id="RHEA-COMP:9623"/>
        <dbReference type="Rhea" id="RHEA-COMP:9685"/>
        <dbReference type="ChEBI" id="CHEBI:57287"/>
        <dbReference type="ChEBI" id="CHEBI:57384"/>
        <dbReference type="ChEBI" id="CHEBI:64479"/>
        <dbReference type="ChEBI" id="CHEBI:78449"/>
        <dbReference type="EC" id="2.3.1.39"/>
    </reaction>
</comment>
<accession>A0A0K8J6Y7</accession>
<dbReference type="Proteomes" id="UP000196053">
    <property type="component" value="Chromosome I"/>
</dbReference>
<dbReference type="KEGG" id="hsd:SD1D_1849"/>
<feature type="domain" description="Malonyl-CoA:ACP transacylase (MAT)" evidence="6">
    <location>
        <begin position="7"/>
        <end position="306"/>
    </location>
</feature>
<dbReference type="InterPro" id="IPR016036">
    <property type="entry name" value="Malonyl_transacylase_ACP-bd"/>
</dbReference>
<evidence type="ECO:0000313" key="7">
    <source>
        <dbReference type="EMBL" id="CUH93391.1"/>
    </source>
</evidence>